<evidence type="ECO:0000313" key="4">
    <source>
        <dbReference type="Proteomes" id="UP000585474"/>
    </source>
</evidence>
<evidence type="ECO:0000256" key="1">
    <source>
        <dbReference type="SAM" id="Coils"/>
    </source>
</evidence>
<accession>A0A7J0FXT5</accession>
<dbReference type="EMBL" id="BJWL01000016">
    <property type="protein sequence ID" value="GFZ03495.1"/>
    <property type="molecule type" value="Genomic_DNA"/>
</dbReference>
<feature type="region of interest" description="Disordered" evidence="2">
    <location>
        <begin position="1"/>
        <end position="31"/>
    </location>
</feature>
<dbReference type="AlphaFoldDB" id="A0A7J0FXT5"/>
<evidence type="ECO:0000256" key="2">
    <source>
        <dbReference type="SAM" id="MobiDB-lite"/>
    </source>
</evidence>
<feature type="coiled-coil region" evidence="1">
    <location>
        <begin position="341"/>
        <end position="382"/>
    </location>
</feature>
<sequence length="393" mass="43767">MTDEVNQLPSSPREDPSNPEDNSLVTVLPPVERDSNIMTPKELDLLRESYSFPPSVQIRVPKEDETIASTCSVALWRAYKYAISLSKFRNLFVLNKNPKSDHGWLYFKARSKKTLLGGYPNNVKGWKGKFFFALMSSPKGYPGPKVPRSWGTPDKKGLYSVPALLESKSFCRSFGLPKSMTFGEGDNGEDRPVGVASISSGDTTMSKRINLTNLAKKVEEKKGKKTDKSKGMCSAMTSALPTKGIIIREKHQRDEAKSMPNEAAIVAARPMAPREGTSVNPVAALGLRVTMLRSAATADKIPEACIPPFDKEKVDKLELNRMVSKLFHILGQLWSNFLLHAEQYAKELAKVKEERDASTNRLAKLELLVTEVKERKARAKKLAIEEFNSSKDF</sequence>
<feature type="compositionally biased region" description="Polar residues" evidence="2">
    <location>
        <begin position="1"/>
        <end position="10"/>
    </location>
</feature>
<gene>
    <name evidence="3" type="ORF">Acr_16g0001190</name>
</gene>
<organism evidence="3 4">
    <name type="scientific">Actinidia rufa</name>
    <dbReference type="NCBI Taxonomy" id="165716"/>
    <lineage>
        <taxon>Eukaryota</taxon>
        <taxon>Viridiplantae</taxon>
        <taxon>Streptophyta</taxon>
        <taxon>Embryophyta</taxon>
        <taxon>Tracheophyta</taxon>
        <taxon>Spermatophyta</taxon>
        <taxon>Magnoliopsida</taxon>
        <taxon>eudicotyledons</taxon>
        <taxon>Gunneridae</taxon>
        <taxon>Pentapetalae</taxon>
        <taxon>asterids</taxon>
        <taxon>Ericales</taxon>
        <taxon>Actinidiaceae</taxon>
        <taxon>Actinidia</taxon>
    </lineage>
</organism>
<keyword evidence="1" id="KW-0175">Coiled coil</keyword>
<dbReference type="Proteomes" id="UP000585474">
    <property type="component" value="Unassembled WGS sequence"/>
</dbReference>
<comment type="caution">
    <text evidence="3">The sequence shown here is derived from an EMBL/GenBank/DDBJ whole genome shotgun (WGS) entry which is preliminary data.</text>
</comment>
<keyword evidence="4" id="KW-1185">Reference proteome</keyword>
<reference evidence="3 4" key="1">
    <citation type="submission" date="2019-07" db="EMBL/GenBank/DDBJ databases">
        <title>De Novo Assembly of kiwifruit Actinidia rufa.</title>
        <authorList>
            <person name="Sugita-Konishi S."/>
            <person name="Sato K."/>
            <person name="Mori E."/>
            <person name="Abe Y."/>
            <person name="Kisaki G."/>
            <person name="Hamano K."/>
            <person name="Suezawa K."/>
            <person name="Otani M."/>
            <person name="Fukuda T."/>
            <person name="Manabe T."/>
            <person name="Gomi K."/>
            <person name="Tabuchi M."/>
            <person name="Akimitsu K."/>
            <person name="Kataoka I."/>
        </authorList>
    </citation>
    <scope>NUCLEOTIDE SEQUENCE [LARGE SCALE GENOMIC DNA]</scope>
    <source>
        <strain evidence="4">cv. Fuchu</strain>
    </source>
</reference>
<proteinExistence type="predicted"/>
<name>A0A7J0FXT5_9ERIC</name>
<protein>
    <submittedName>
        <fullName evidence="3">Uncharacterized protein</fullName>
    </submittedName>
</protein>
<evidence type="ECO:0000313" key="3">
    <source>
        <dbReference type="EMBL" id="GFZ03495.1"/>
    </source>
</evidence>